<protein>
    <submittedName>
        <fullName evidence="2">Uncharacterized protein</fullName>
    </submittedName>
</protein>
<proteinExistence type="predicted"/>
<gene>
    <name evidence="2" type="ORF">PLOB_00040180</name>
</gene>
<evidence type="ECO:0000256" key="1">
    <source>
        <dbReference type="SAM" id="MobiDB-lite"/>
    </source>
</evidence>
<comment type="caution">
    <text evidence="2">The sequence shown here is derived from an EMBL/GenBank/DDBJ whole genome shotgun (WGS) entry which is preliminary data.</text>
</comment>
<dbReference type="Proteomes" id="UP001159405">
    <property type="component" value="Unassembled WGS sequence"/>
</dbReference>
<organism evidence="2 3">
    <name type="scientific">Porites lobata</name>
    <dbReference type="NCBI Taxonomy" id="104759"/>
    <lineage>
        <taxon>Eukaryota</taxon>
        <taxon>Metazoa</taxon>
        <taxon>Cnidaria</taxon>
        <taxon>Anthozoa</taxon>
        <taxon>Hexacorallia</taxon>
        <taxon>Scleractinia</taxon>
        <taxon>Fungiina</taxon>
        <taxon>Poritidae</taxon>
        <taxon>Porites</taxon>
    </lineage>
</organism>
<keyword evidence="3" id="KW-1185">Reference proteome</keyword>
<accession>A0ABN8P978</accession>
<name>A0ABN8P978_9CNID</name>
<dbReference type="EMBL" id="CALNXK010000061">
    <property type="protein sequence ID" value="CAH3138492.1"/>
    <property type="molecule type" value="Genomic_DNA"/>
</dbReference>
<sequence>MDTTPLFTYPANSGFSGPDATLCTNIGCGETTARRVRISSEDYSHTKIVISSNNTPKYWRMFGAYATARTPGATGARRQDGAQVLTRVLVPSCGKLNSRTFSEESGTDFPQDERNARVS</sequence>
<feature type="region of interest" description="Disordered" evidence="1">
    <location>
        <begin position="98"/>
        <end position="119"/>
    </location>
</feature>
<evidence type="ECO:0000313" key="3">
    <source>
        <dbReference type="Proteomes" id="UP001159405"/>
    </source>
</evidence>
<evidence type="ECO:0000313" key="2">
    <source>
        <dbReference type="EMBL" id="CAH3138492.1"/>
    </source>
</evidence>
<reference evidence="2 3" key="1">
    <citation type="submission" date="2022-05" db="EMBL/GenBank/DDBJ databases">
        <authorList>
            <consortium name="Genoscope - CEA"/>
            <person name="William W."/>
        </authorList>
    </citation>
    <scope>NUCLEOTIDE SEQUENCE [LARGE SCALE GENOMIC DNA]</scope>
</reference>